<accession>A0A840WYX8</accession>
<dbReference type="AlphaFoldDB" id="A0A840WYX8"/>
<dbReference type="CDD" id="cd06262">
    <property type="entry name" value="metallo-hydrolase-like_MBL-fold"/>
    <property type="match status" value="1"/>
</dbReference>
<dbReference type="Pfam" id="PF12706">
    <property type="entry name" value="Lactamase_B_2"/>
    <property type="match status" value="1"/>
</dbReference>
<sequence length="270" mass="29531">MKIHQIRNATILVEYDDVRLLVDPMLARKGAFPTMTFLKAKGRNPTVDLPEGAMALMETATHCLITHCRRGHFDHFDTAAKRWLRKRQIPVFCTPRDMPFLKQKGLNVVPLKRDDARAQGFLTGTIQTTPCRHGRGIIGPFMEHGAGYLIKQPGEPSLYLTGDTLLTEPIKEIVRTQTPDVIVAPAGDARFDIGGPVIMGVADMIALARLTPGVVVANHLGAINHCLVTRDEVASAAERAGLGNRICAPDDGATLTFESRIKTGDRPRAV</sequence>
<dbReference type="RefSeq" id="WP_184010452.1">
    <property type="nucleotide sequence ID" value="NZ_JACIJS010000004.1"/>
</dbReference>
<keyword evidence="4" id="KW-1185">Reference proteome</keyword>
<feature type="domain" description="Metallo-beta-lactamase" evidence="2">
    <location>
        <begin position="7"/>
        <end position="219"/>
    </location>
</feature>
<comment type="caution">
    <text evidence="3">The sequence shown here is derived from an EMBL/GenBank/DDBJ whole genome shotgun (WGS) entry which is preliminary data.</text>
</comment>
<reference evidence="3 4" key="1">
    <citation type="submission" date="2020-08" db="EMBL/GenBank/DDBJ databases">
        <title>Genomic Encyclopedia of Type Strains, Phase IV (KMG-IV): sequencing the most valuable type-strain genomes for metagenomic binning, comparative biology and taxonomic classification.</title>
        <authorList>
            <person name="Goeker M."/>
        </authorList>
    </citation>
    <scope>NUCLEOTIDE SEQUENCE [LARGE SCALE GENOMIC DNA]</scope>
    <source>
        <strain evidence="3 4">DSM 103377</strain>
    </source>
</reference>
<dbReference type="Gene3D" id="3.60.15.10">
    <property type="entry name" value="Ribonuclease Z/Hydroxyacylglutathione hydrolase-like"/>
    <property type="match status" value="1"/>
</dbReference>
<keyword evidence="1" id="KW-0378">Hydrolase</keyword>
<evidence type="ECO:0000256" key="1">
    <source>
        <dbReference type="ARBA" id="ARBA00022801"/>
    </source>
</evidence>
<evidence type="ECO:0000259" key="2">
    <source>
        <dbReference type="SMART" id="SM00849"/>
    </source>
</evidence>
<dbReference type="Proteomes" id="UP000553766">
    <property type="component" value="Unassembled WGS sequence"/>
</dbReference>
<dbReference type="InterPro" id="IPR036866">
    <property type="entry name" value="RibonucZ/Hydroxyglut_hydro"/>
</dbReference>
<dbReference type="GO" id="GO:0016787">
    <property type="term" value="F:hydrolase activity"/>
    <property type="evidence" value="ECO:0007669"/>
    <property type="project" value="UniProtKB-KW"/>
</dbReference>
<proteinExistence type="predicted"/>
<gene>
    <name evidence="3" type="ORF">FHS89_001626</name>
</gene>
<dbReference type="SUPFAM" id="SSF56281">
    <property type="entry name" value="Metallo-hydrolase/oxidoreductase"/>
    <property type="match status" value="1"/>
</dbReference>
<dbReference type="EMBL" id="JACIJS010000004">
    <property type="protein sequence ID" value="MBB5515614.1"/>
    <property type="molecule type" value="Genomic_DNA"/>
</dbReference>
<dbReference type="SMART" id="SM00849">
    <property type="entry name" value="Lactamase_B"/>
    <property type="match status" value="1"/>
</dbReference>
<dbReference type="InterPro" id="IPR001279">
    <property type="entry name" value="Metallo-B-lactamas"/>
</dbReference>
<evidence type="ECO:0000313" key="4">
    <source>
        <dbReference type="Proteomes" id="UP000553766"/>
    </source>
</evidence>
<dbReference type="PANTHER" id="PTHR43546">
    <property type="entry name" value="UPF0173 METAL-DEPENDENT HYDROLASE MJ1163-RELATED"/>
    <property type="match status" value="1"/>
</dbReference>
<protein>
    <submittedName>
        <fullName evidence="3">L-ascorbate metabolism protein UlaG (Beta-lactamase superfamily)</fullName>
    </submittedName>
</protein>
<name>A0A840WYX8_9RHOB</name>
<dbReference type="PANTHER" id="PTHR43546:SF9">
    <property type="entry name" value="L-ASCORBATE-6-PHOSPHATE LACTONASE ULAG-RELATED"/>
    <property type="match status" value="1"/>
</dbReference>
<organism evidence="3 4">
    <name type="scientific">Rubricella aquisinus</name>
    <dbReference type="NCBI Taxonomy" id="2028108"/>
    <lineage>
        <taxon>Bacteria</taxon>
        <taxon>Pseudomonadati</taxon>
        <taxon>Pseudomonadota</taxon>
        <taxon>Alphaproteobacteria</taxon>
        <taxon>Rhodobacterales</taxon>
        <taxon>Paracoccaceae</taxon>
        <taxon>Rubricella</taxon>
    </lineage>
</organism>
<dbReference type="InterPro" id="IPR050114">
    <property type="entry name" value="UPF0173_UPF0282_UlaG_hydrolase"/>
</dbReference>
<evidence type="ECO:0000313" key="3">
    <source>
        <dbReference type="EMBL" id="MBB5515614.1"/>
    </source>
</evidence>